<protein>
    <recommendedName>
        <fullName evidence="4">Secreted protein</fullName>
    </recommendedName>
</protein>
<feature type="compositionally biased region" description="Polar residues" evidence="1">
    <location>
        <begin position="23"/>
        <end position="36"/>
    </location>
</feature>
<feature type="region of interest" description="Disordered" evidence="1">
    <location>
        <begin position="22"/>
        <end position="49"/>
    </location>
</feature>
<dbReference type="EMBL" id="CP121196">
    <property type="protein sequence ID" value="XBH19092.1"/>
    <property type="molecule type" value="Genomic_DNA"/>
</dbReference>
<reference evidence="3" key="1">
    <citation type="submission" date="2023-03" db="EMBL/GenBank/DDBJ databases">
        <title>Edaphobacter sp.</title>
        <authorList>
            <person name="Huber K.J."/>
            <person name="Papendorf J."/>
            <person name="Pilke C."/>
            <person name="Bunk B."/>
            <person name="Sproeer C."/>
            <person name="Pester M."/>
        </authorList>
    </citation>
    <scope>NUCLEOTIDE SEQUENCE</scope>
    <source>
        <strain evidence="3">DSM 110680</strain>
    </source>
</reference>
<evidence type="ECO:0000256" key="1">
    <source>
        <dbReference type="SAM" id="MobiDB-lite"/>
    </source>
</evidence>
<evidence type="ECO:0000313" key="3">
    <source>
        <dbReference type="EMBL" id="XBH19092.1"/>
    </source>
</evidence>
<proteinExistence type="predicted"/>
<accession>A0AAU7DP71</accession>
<dbReference type="RefSeq" id="WP_348264307.1">
    <property type="nucleotide sequence ID" value="NZ_CP121196.1"/>
</dbReference>
<sequence>MKCNHGVWIGITILTLSLLPPTAHSQPAEQSTTKTAGNPKRDNDNPVDAAKLHNPLLWHDPGAIDALDLYNGRGGKEGQPVAPFKFESENMQGTNPKFDARDANGTKWRVKLGDEARPEVVASRLLWAVGYFVNDDYVITSARVEGLRLERGRKLANGEQIEEARFEKKPDQQKKIGIWRWRENPFLGTREFNGLRVMMAVMNNWDLKDVNNAVYSDKSADRDIFLASDIGATFGTNGLSWTKDRSKGDVNTFKKSKFITHQNDRVVDFGTPAAPAPLLAVNAKHYQMRRDLEWIGRGIPVTDARWIGSLLKQLSHQQLVDAFRAGHFPADEIDRYVEVVGARIQELNAL</sequence>
<keyword evidence="2" id="KW-0732">Signal</keyword>
<name>A0AAU7DP71_9BACT</name>
<dbReference type="AlphaFoldDB" id="A0AAU7DP71"/>
<evidence type="ECO:0008006" key="4">
    <source>
        <dbReference type="Google" id="ProtNLM"/>
    </source>
</evidence>
<feature type="signal peptide" evidence="2">
    <location>
        <begin position="1"/>
        <end position="25"/>
    </location>
</feature>
<organism evidence="3">
    <name type="scientific">Telmatobacter sp. DSM 110680</name>
    <dbReference type="NCBI Taxonomy" id="3036704"/>
    <lineage>
        <taxon>Bacteria</taxon>
        <taxon>Pseudomonadati</taxon>
        <taxon>Acidobacteriota</taxon>
        <taxon>Terriglobia</taxon>
        <taxon>Terriglobales</taxon>
        <taxon>Acidobacteriaceae</taxon>
        <taxon>Telmatobacter</taxon>
    </lineage>
</organism>
<evidence type="ECO:0000256" key="2">
    <source>
        <dbReference type="SAM" id="SignalP"/>
    </source>
</evidence>
<gene>
    <name evidence="3" type="ORF">P8935_07170</name>
</gene>
<feature type="chain" id="PRO_5043739206" description="Secreted protein" evidence="2">
    <location>
        <begin position="26"/>
        <end position="350"/>
    </location>
</feature>